<sequence>MIRILFPIFSLFLCFSLAADGVFEAVIEAYKDALPTEVVEAFDNLSPEETAIMKEVFTDYSKFTSIADLIVAMKKKSESLGTMFEKLYIEVDARINSLSDETKTFVTGLLGIGRGIYTAQIVGVPLDPKEVLPVFAKQFTAFNSLSDASKEELNKSFLGLSKFASNDKIKVEIDKLLR</sequence>
<dbReference type="Gene3D" id="1.20.120.1100">
    <property type="match status" value="1"/>
</dbReference>
<organism evidence="8 9">
    <name type="scientific">Caenorhabditis japonica</name>
    <dbReference type="NCBI Taxonomy" id="281687"/>
    <lineage>
        <taxon>Eukaryota</taxon>
        <taxon>Metazoa</taxon>
        <taxon>Ecdysozoa</taxon>
        <taxon>Nematoda</taxon>
        <taxon>Chromadorea</taxon>
        <taxon>Rhabditida</taxon>
        <taxon>Rhabditina</taxon>
        <taxon>Rhabditomorpha</taxon>
        <taxon>Rhabditoidea</taxon>
        <taxon>Rhabditidae</taxon>
        <taxon>Peloderinae</taxon>
        <taxon>Caenorhabditis</taxon>
    </lineage>
</organism>
<comment type="subcellular location">
    <subcellularLocation>
        <location evidence="1">Secreted</location>
    </subcellularLocation>
</comment>
<keyword evidence="5" id="KW-0175">Coiled coil</keyword>
<evidence type="ECO:0000256" key="3">
    <source>
        <dbReference type="ARBA" id="ARBA00022525"/>
    </source>
</evidence>
<comment type="similarity">
    <text evidence="2">Belongs to the fatty-acid and retinol-binding protein (FARBP) family.</text>
</comment>
<reference evidence="9" key="1">
    <citation type="submission" date="2010-08" db="EMBL/GenBank/DDBJ databases">
        <authorList>
            <consortium name="Caenorhabditis japonica Sequencing Consortium"/>
            <person name="Wilson R.K."/>
        </authorList>
    </citation>
    <scope>NUCLEOTIDE SEQUENCE [LARGE SCALE GENOMIC DNA]</scope>
    <source>
        <strain evidence="9">DF5081</strain>
    </source>
</reference>
<dbReference type="GO" id="GO:0005576">
    <property type="term" value="C:extracellular region"/>
    <property type="evidence" value="ECO:0007669"/>
    <property type="project" value="UniProtKB-SubCell"/>
</dbReference>
<evidence type="ECO:0000256" key="1">
    <source>
        <dbReference type="ARBA" id="ARBA00004613"/>
    </source>
</evidence>
<evidence type="ECO:0000256" key="5">
    <source>
        <dbReference type="ARBA" id="ARBA00023054"/>
    </source>
</evidence>
<evidence type="ECO:0000256" key="7">
    <source>
        <dbReference type="SAM" id="SignalP"/>
    </source>
</evidence>
<evidence type="ECO:0000256" key="4">
    <source>
        <dbReference type="ARBA" id="ARBA00022729"/>
    </source>
</evidence>
<keyword evidence="9" id="KW-1185">Reference proteome</keyword>
<dbReference type="PANTHER" id="PTHR31418">
    <property type="entry name" value="FATTY-ACID AND RETINOL-BINDING PROTEIN 1"/>
    <property type="match status" value="1"/>
</dbReference>
<dbReference type="AlphaFoldDB" id="A0A8R1E069"/>
<dbReference type="GO" id="GO:0008289">
    <property type="term" value="F:lipid binding"/>
    <property type="evidence" value="ECO:0007669"/>
    <property type="project" value="UniProtKB-KW"/>
</dbReference>
<keyword evidence="4 7" id="KW-0732">Signal</keyword>
<name>A0A8R1E069_CAEJA</name>
<dbReference type="OMA" id="MKEVFMN"/>
<feature type="chain" id="PRO_5035773777" description="Fatty-acid and retinol-binding protein 1" evidence="7">
    <location>
        <begin position="19"/>
        <end position="178"/>
    </location>
</feature>
<protein>
    <recommendedName>
        <fullName evidence="10">Fatty-acid and retinol-binding protein 1</fullName>
    </recommendedName>
</protein>
<evidence type="ECO:0000256" key="2">
    <source>
        <dbReference type="ARBA" id="ARBA00006648"/>
    </source>
</evidence>
<reference evidence="8" key="2">
    <citation type="submission" date="2022-06" db="UniProtKB">
        <authorList>
            <consortium name="EnsemblMetazoa"/>
        </authorList>
    </citation>
    <scope>IDENTIFICATION</scope>
    <source>
        <strain evidence="8">DF5081</strain>
    </source>
</reference>
<dbReference type="Proteomes" id="UP000005237">
    <property type="component" value="Unassembled WGS sequence"/>
</dbReference>
<dbReference type="InterPro" id="IPR008632">
    <property type="entry name" value="Gp-FAR-1"/>
</dbReference>
<evidence type="ECO:0008006" key="10">
    <source>
        <dbReference type="Google" id="ProtNLM"/>
    </source>
</evidence>
<dbReference type="EnsemblMetazoa" id="CJA15445.1">
    <property type="protein sequence ID" value="CJA15445.1"/>
    <property type="gene ID" value="WBGene00134649"/>
</dbReference>
<evidence type="ECO:0000313" key="8">
    <source>
        <dbReference type="EnsemblMetazoa" id="CJA15445.1"/>
    </source>
</evidence>
<accession>A0A8R1E069</accession>
<keyword evidence="6" id="KW-0446">Lipid-binding</keyword>
<keyword evidence="3" id="KW-0964">Secreted</keyword>
<proteinExistence type="inferred from homology"/>
<dbReference type="Pfam" id="PF05823">
    <property type="entry name" value="Gp-FAR-1"/>
    <property type="match status" value="1"/>
</dbReference>
<evidence type="ECO:0000256" key="6">
    <source>
        <dbReference type="ARBA" id="ARBA00023121"/>
    </source>
</evidence>
<evidence type="ECO:0000313" key="9">
    <source>
        <dbReference type="Proteomes" id="UP000005237"/>
    </source>
</evidence>
<feature type="signal peptide" evidence="7">
    <location>
        <begin position="1"/>
        <end position="18"/>
    </location>
</feature>
<dbReference type="PANTHER" id="PTHR31418:SF2">
    <property type="entry name" value="FATTY-ACID AND RETINOL-BINDING PROTEIN 1"/>
    <property type="match status" value="1"/>
</dbReference>